<protein>
    <submittedName>
        <fullName evidence="2">Uncharacterized protein</fullName>
    </submittedName>
</protein>
<dbReference type="AlphaFoldDB" id="A0A1L7X2G2"/>
<feature type="region of interest" description="Disordered" evidence="1">
    <location>
        <begin position="467"/>
        <end position="503"/>
    </location>
</feature>
<proteinExistence type="predicted"/>
<feature type="compositionally biased region" description="Basic residues" evidence="1">
    <location>
        <begin position="485"/>
        <end position="503"/>
    </location>
</feature>
<dbReference type="Proteomes" id="UP000184330">
    <property type="component" value="Unassembled WGS sequence"/>
</dbReference>
<dbReference type="OrthoDB" id="5413827at2759"/>
<dbReference type="PANTHER" id="PTHR38790">
    <property type="entry name" value="2EXR DOMAIN-CONTAINING PROTEIN-RELATED"/>
    <property type="match status" value="1"/>
</dbReference>
<name>A0A1L7X2G2_9HELO</name>
<dbReference type="EMBL" id="FJOG01000013">
    <property type="protein sequence ID" value="CZR59205.1"/>
    <property type="molecule type" value="Genomic_DNA"/>
</dbReference>
<gene>
    <name evidence="2" type="ORF">PAC_09097</name>
</gene>
<evidence type="ECO:0000256" key="1">
    <source>
        <dbReference type="SAM" id="MobiDB-lite"/>
    </source>
</evidence>
<keyword evidence="3" id="KW-1185">Reference proteome</keyword>
<evidence type="ECO:0000313" key="3">
    <source>
        <dbReference type="Proteomes" id="UP000184330"/>
    </source>
</evidence>
<reference evidence="2 3" key="1">
    <citation type="submission" date="2016-03" db="EMBL/GenBank/DDBJ databases">
        <authorList>
            <person name="Ploux O."/>
        </authorList>
    </citation>
    <scope>NUCLEOTIDE SEQUENCE [LARGE SCALE GENOMIC DNA]</scope>
    <source>
        <strain evidence="2 3">UAMH 11012</strain>
    </source>
</reference>
<feature type="compositionally biased region" description="Basic and acidic residues" evidence="1">
    <location>
        <begin position="467"/>
        <end position="484"/>
    </location>
</feature>
<organism evidence="2 3">
    <name type="scientific">Phialocephala subalpina</name>
    <dbReference type="NCBI Taxonomy" id="576137"/>
    <lineage>
        <taxon>Eukaryota</taxon>
        <taxon>Fungi</taxon>
        <taxon>Dikarya</taxon>
        <taxon>Ascomycota</taxon>
        <taxon>Pezizomycotina</taxon>
        <taxon>Leotiomycetes</taxon>
        <taxon>Helotiales</taxon>
        <taxon>Mollisiaceae</taxon>
        <taxon>Phialocephala</taxon>
        <taxon>Phialocephala fortinii species complex</taxon>
    </lineage>
</organism>
<accession>A0A1L7X2G2</accession>
<evidence type="ECO:0000313" key="2">
    <source>
        <dbReference type="EMBL" id="CZR59205.1"/>
    </source>
</evidence>
<sequence>MSSSELSHDSTMDVSIMGMASSTTSISTSATTETTGTTATTARMATDTIKAQDSRLLRLPEEIKQKIFTLVVTVDGPVTPMQLRAKSNKFIWSKDQYVKDGATGGYKIDVSAVKPLDVVALTAVCKKVYQEVSLTHLFYKSNEFEFRLDNLRRGWNESALLEYLVAITGPRRQEISSITYDWHLRYRHEACEHVFTMLSQCSGLKALNLHVKSYVLSSASNVNNLRGLPELKHAVKGLSAISVVYDKPPKSSYPWENESEEVSETNRKKTEQLKSILEKARAGPKASLSDNLAKVNSAMLHASLDIHGEGRLSEDKKPGVIASRTRQRVKANATIQPDGTFLKREPPKYDMDGTLSWAIKSISASREIVTDFGDAGVEFKLVCWKSPRRYGTSDEAEFWADITVLDPNEFGAAEAIADFYGDGKNVDAFGLEVAIESWKQRPVEDRRSYEYSMDRLQSALKARDKKLREAEEKARKAAAKEAKAAKKGKTVVKSKNAAGKKRA</sequence>